<dbReference type="PANTHER" id="PTHR43642">
    <property type="entry name" value="HYBRID SIGNAL TRANSDUCTION HISTIDINE KINASE G"/>
    <property type="match status" value="1"/>
</dbReference>
<evidence type="ECO:0000259" key="2">
    <source>
        <dbReference type="Pfam" id="PF13191"/>
    </source>
</evidence>
<dbReference type="InterPro" id="IPR011990">
    <property type="entry name" value="TPR-like_helical_dom_sf"/>
</dbReference>
<dbReference type="AlphaFoldDB" id="A0AAD8YIU8"/>
<dbReference type="Proteomes" id="UP001224775">
    <property type="component" value="Unassembled WGS sequence"/>
</dbReference>
<reference evidence="3" key="1">
    <citation type="submission" date="2023-06" db="EMBL/GenBank/DDBJ databases">
        <title>Survivors Of The Sea: Transcriptome response of Skeletonema marinoi to long-term dormancy.</title>
        <authorList>
            <person name="Pinder M.I.M."/>
            <person name="Kourtchenko O."/>
            <person name="Robertson E.K."/>
            <person name="Larsson T."/>
            <person name="Maumus F."/>
            <person name="Osuna-Cruz C.M."/>
            <person name="Vancaester E."/>
            <person name="Stenow R."/>
            <person name="Vandepoele K."/>
            <person name="Ploug H."/>
            <person name="Bruchert V."/>
            <person name="Godhe A."/>
            <person name="Topel M."/>
        </authorList>
    </citation>
    <scope>NUCLEOTIDE SEQUENCE</scope>
    <source>
        <strain evidence="3">R05AC</strain>
    </source>
</reference>
<dbReference type="SUPFAM" id="SSF48452">
    <property type="entry name" value="TPR-like"/>
    <property type="match status" value="1"/>
</dbReference>
<proteinExistence type="predicted"/>
<feature type="region of interest" description="Disordered" evidence="1">
    <location>
        <begin position="1"/>
        <end position="20"/>
    </location>
</feature>
<dbReference type="InterPro" id="IPR027417">
    <property type="entry name" value="P-loop_NTPase"/>
</dbReference>
<evidence type="ECO:0000313" key="4">
    <source>
        <dbReference type="Proteomes" id="UP001224775"/>
    </source>
</evidence>
<comment type="caution">
    <text evidence="3">The sequence shown here is derived from an EMBL/GenBank/DDBJ whole genome shotgun (WGS) entry which is preliminary data.</text>
</comment>
<dbReference type="InterPro" id="IPR053159">
    <property type="entry name" value="Hybrid_Histidine_Kinase"/>
</dbReference>
<evidence type="ECO:0000256" key="1">
    <source>
        <dbReference type="SAM" id="MobiDB-lite"/>
    </source>
</evidence>
<organism evidence="3 4">
    <name type="scientific">Skeletonema marinoi</name>
    <dbReference type="NCBI Taxonomy" id="267567"/>
    <lineage>
        <taxon>Eukaryota</taxon>
        <taxon>Sar</taxon>
        <taxon>Stramenopiles</taxon>
        <taxon>Ochrophyta</taxon>
        <taxon>Bacillariophyta</taxon>
        <taxon>Coscinodiscophyceae</taxon>
        <taxon>Thalassiosirophycidae</taxon>
        <taxon>Thalassiosirales</taxon>
        <taxon>Skeletonemataceae</taxon>
        <taxon>Skeletonema</taxon>
        <taxon>Skeletonema marinoi-dohrnii complex</taxon>
    </lineage>
</organism>
<gene>
    <name evidence="3" type="ORF">QTG54_002137</name>
</gene>
<dbReference type="EMBL" id="JATAAI010000003">
    <property type="protein sequence ID" value="KAK1746793.1"/>
    <property type="molecule type" value="Genomic_DNA"/>
</dbReference>
<dbReference type="SUPFAM" id="SSF52540">
    <property type="entry name" value="P-loop containing nucleoside triphosphate hydrolases"/>
    <property type="match status" value="1"/>
</dbReference>
<sequence>MKSAPQENVGKPAEAKAAPKNGLNDYHMAGMNALAAVAEESNRCHLFARLLYELYAHEPFPDDAASTKEPAKKRLRSYNEYLMLPPEVASDEGVFEMDTIPFQIPSIVRMQKLGIPASICLMTQNLLEYVLRGNGGQSDDAYESLGVVGEDLHLLLLDPDRFLFDHDNQNTDNMKLLYREGKLYGRHKEETLITEAFCRISPGKSEAFFVSGFSGSGKSMLVNCLSDKVNAVGGYVIKHKFDVLCLCPLSGVISAFNKLCLMIKGGDRPVIAKKLMEEFGAGVGLLIRLLPNVSALFPELVSSATKVEAGDVMNARSVSFTLLRFMRAVTSPVMLFLDDIQWADSTALDVIHTILSDKLNSCMFFVRTYRDNEVQVDHDIFNLMRELEMSHVHTTKLSLAGLDQSDLNTMISDALCLYPRICKSLTEIVFQKTKGNPFFVLEFMQSLQSRGLLRYNSLQKRWVWNEDVMRAEDITENVLHLLSSKMNGLSDSVQTLLRVMACFGSSTTLSMIDYLGESVEYAGVRNGLEGALSDGFIVQDKEECFQFVHDKVREAAYNLIPDSDKKKFHYHLGKVLYSFCDGKDAGDTIFLIASQINHGKEWILRDDELRIGIAELNMKAGKKALDGCDHETAYSYLCAALSLLPKDHWENHYDLSLRLGFLIASAAKSTCHYDEAIITLRKIIEKARCLDDQLPSYILLSQRKLNDVYDTCSAILTELGESIPEFYTLSESSEMIVETIKMYEDAGEEWPKSDATVDKTLRNTLQLYRAITFASFLCKSHSMVVYFSSKAVQLSLSRGICEHTPLSLLQFTSVAIKDDNAMMCYRIAKNALSLRERFDLATQIPELYMNFYGRVAWRFEPFQAGVHKLRQCLDAGLSSGRSDIGLFCGLNEIKYALFSGASLKSLLKRIDYYLHLMETYRSEATKNNVLLIRETVSSLIDNGQATSIEASACVGDLNDPKNKLREAFFHHSAIRCFWLGHNGRCRYYGKKCIDLFWQGGQVTSYVAKFYLGLNSLGLISTKREVRMNKEVVREAIAAMKDAADNSDWNFSNKFRLLQAEHLSLNKRHCPVTVLPLYDESIESARKSGFIHEQGLACEKAGLFCKDVLNMEKALEYLNQARECYEKWGSDVKVALIQKELDALKK</sequence>
<feature type="domain" description="Orc1-like AAA ATPase" evidence="2">
    <location>
        <begin position="182"/>
        <end position="356"/>
    </location>
</feature>
<dbReference type="PANTHER" id="PTHR43642:SF1">
    <property type="entry name" value="HYBRID SIGNAL TRANSDUCTION HISTIDINE KINASE G"/>
    <property type="match status" value="1"/>
</dbReference>
<keyword evidence="4" id="KW-1185">Reference proteome</keyword>
<protein>
    <submittedName>
        <fullName evidence="3">AAA ATPase</fullName>
    </submittedName>
</protein>
<evidence type="ECO:0000313" key="3">
    <source>
        <dbReference type="EMBL" id="KAK1746793.1"/>
    </source>
</evidence>
<accession>A0AAD8YIU8</accession>
<dbReference type="Pfam" id="PF13191">
    <property type="entry name" value="AAA_16"/>
    <property type="match status" value="1"/>
</dbReference>
<dbReference type="InterPro" id="IPR041664">
    <property type="entry name" value="AAA_16"/>
</dbReference>
<name>A0AAD8YIU8_9STRA</name>